<dbReference type="GO" id="GO:0019284">
    <property type="term" value="P:L-methionine salvage from S-adenosylmethionine"/>
    <property type="evidence" value="ECO:0007669"/>
    <property type="project" value="TreeGrafter"/>
</dbReference>
<dbReference type="EMBL" id="FNNC01000003">
    <property type="protein sequence ID" value="SDW57063.1"/>
    <property type="molecule type" value="Genomic_DNA"/>
</dbReference>
<dbReference type="GO" id="GO:0008782">
    <property type="term" value="F:adenosylhomocysteine nucleosidase activity"/>
    <property type="evidence" value="ECO:0007669"/>
    <property type="project" value="TreeGrafter"/>
</dbReference>
<dbReference type="EC" id="3.2.2.26" evidence="1 2"/>
<dbReference type="AlphaFoldDB" id="A0A1H2ULQ0"/>
<comment type="catalytic activity">
    <reaction evidence="1">
        <text>futalosine + H2O = dehypoxanthine futalosine + hypoxanthine</text>
        <dbReference type="Rhea" id="RHEA:25904"/>
        <dbReference type="ChEBI" id="CHEBI:15377"/>
        <dbReference type="ChEBI" id="CHEBI:17368"/>
        <dbReference type="ChEBI" id="CHEBI:58863"/>
        <dbReference type="ChEBI" id="CHEBI:58864"/>
        <dbReference type="EC" id="3.2.2.26"/>
    </reaction>
</comment>
<dbReference type="HAMAP" id="MF_00991">
    <property type="entry name" value="MqnB"/>
    <property type="match status" value="1"/>
</dbReference>
<dbReference type="PANTHER" id="PTHR46832:SF2">
    <property type="entry name" value="FUTALOSINE HYDROLASE"/>
    <property type="match status" value="1"/>
</dbReference>
<reference evidence="4 5" key="1">
    <citation type="submission" date="2016-10" db="EMBL/GenBank/DDBJ databases">
        <authorList>
            <person name="de Groot N.N."/>
        </authorList>
    </citation>
    <scope>NUCLEOTIDE SEQUENCE [LARGE SCALE GENOMIC DNA]</scope>
    <source>
        <strain evidence="4 5">DSM 23126</strain>
    </source>
</reference>
<evidence type="ECO:0000256" key="1">
    <source>
        <dbReference type="HAMAP-Rule" id="MF_00991"/>
    </source>
</evidence>
<dbReference type="Gene3D" id="3.40.50.1580">
    <property type="entry name" value="Nucleoside phosphorylase domain"/>
    <property type="match status" value="1"/>
</dbReference>
<comment type="pathway">
    <text evidence="1">Quinol/quinone metabolism; menaquinone biosynthesis.</text>
</comment>
<evidence type="ECO:0000313" key="4">
    <source>
        <dbReference type="EMBL" id="SDW57063.1"/>
    </source>
</evidence>
<dbReference type="GO" id="GO:0008930">
    <property type="term" value="F:methylthioadenosine nucleosidase activity"/>
    <property type="evidence" value="ECO:0007669"/>
    <property type="project" value="TreeGrafter"/>
</dbReference>
<protein>
    <recommendedName>
        <fullName evidence="1 2">Futalosine hydrolase</fullName>
        <shortName evidence="1">FL hydrolase</shortName>
        <ecNumber evidence="1 2">3.2.2.26</ecNumber>
    </recommendedName>
    <alternativeName>
        <fullName evidence="1">Futalosine nucleosidase</fullName>
    </alternativeName>
    <alternativeName>
        <fullName evidence="1">Menaquinone biosynthetic enzyme MqnB</fullName>
    </alternativeName>
</protein>
<dbReference type="PANTHER" id="PTHR46832">
    <property type="entry name" value="5'-METHYLTHIOADENOSINE/S-ADENOSYLHOMOCYSTEINE NUCLEOSIDASE"/>
    <property type="match status" value="1"/>
</dbReference>
<feature type="domain" description="Nucleoside phosphorylase" evidence="3">
    <location>
        <begin position="34"/>
        <end position="198"/>
    </location>
</feature>
<keyword evidence="1 4" id="KW-0378">Hydrolase</keyword>
<dbReference type="NCBIfam" id="TIGR03664">
    <property type="entry name" value="fut_nucase"/>
    <property type="match status" value="1"/>
</dbReference>
<accession>A0A1H2ULQ0</accession>
<dbReference type="RefSeq" id="WP_091613934.1">
    <property type="nucleotide sequence ID" value="NZ_FNNC01000003.1"/>
</dbReference>
<dbReference type="GO" id="GO:0009234">
    <property type="term" value="P:menaquinone biosynthetic process"/>
    <property type="evidence" value="ECO:0007669"/>
    <property type="project" value="UniProtKB-UniRule"/>
</dbReference>
<dbReference type="SUPFAM" id="SSF53167">
    <property type="entry name" value="Purine and uridine phosphorylases"/>
    <property type="match status" value="1"/>
</dbReference>
<dbReference type="Proteomes" id="UP000199488">
    <property type="component" value="Unassembled WGS sequence"/>
</dbReference>
<evidence type="ECO:0000313" key="5">
    <source>
        <dbReference type="Proteomes" id="UP000199488"/>
    </source>
</evidence>
<dbReference type="GO" id="GO:0005829">
    <property type="term" value="C:cytosol"/>
    <property type="evidence" value="ECO:0007669"/>
    <property type="project" value="TreeGrafter"/>
</dbReference>
<dbReference type="GO" id="GO:0009116">
    <property type="term" value="P:nucleoside metabolic process"/>
    <property type="evidence" value="ECO:0007669"/>
    <property type="project" value="InterPro"/>
</dbReference>
<comment type="similarity">
    <text evidence="1">Belongs to the PNP/UDP phosphorylase family. Futalosine hydrolase subfamily.</text>
</comment>
<dbReference type="CDD" id="cd17766">
    <property type="entry name" value="futalosine_nucleosidase_MqnB"/>
    <property type="match status" value="1"/>
</dbReference>
<dbReference type="OrthoDB" id="9788270at2"/>
<name>A0A1H2ULQ0_9BACI</name>
<dbReference type="InterPro" id="IPR000845">
    <property type="entry name" value="Nucleoside_phosphorylase_d"/>
</dbReference>
<dbReference type="InterPro" id="IPR035994">
    <property type="entry name" value="Nucleoside_phosphorylase_sf"/>
</dbReference>
<keyword evidence="1" id="KW-0474">Menaquinone biosynthesis</keyword>
<keyword evidence="5" id="KW-1185">Reference proteome</keyword>
<evidence type="ECO:0000256" key="2">
    <source>
        <dbReference type="NCBIfam" id="TIGR03664"/>
    </source>
</evidence>
<dbReference type="Pfam" id="PF01048">
    <property type="entry name" value="PNP_UDP_1"/>
    <property type="match status" value="1"/>
</dbReference>
<dbReference type="STRING" id="1122204.SAMN05421781_1784"/>
<sequence>MKKKPSVLVMVSVEAEKEALQAAAEAEDAWEVQVGGVGAAQMSVQTSLLLAEHNYDLVINAGIAGAFPDKAWLGDIVAASEIVAADMGAETEEGFAPLEKLGLGPTRFPAEKKYTPELVRRLAEQGISAVEAPVLSVSTVTGTQATVNQRAFLYEDAAAEAMEGYGVAAAASHFGVPVMEIRAISNEVGPRDRDAWDIPGALDSLRSAVLILQEVTSS</sequence>
<dbReference type="NCBIfam" id="NF006087">
    <property type="entry name" value="PRK08236.1"/>
    <property type="match status" value="1"/>
</dbReference>
<gene>
    <name evidence="1" type="primary">mqnB</name>
    <name evidence="4" type="ORF">SAMN05421781_1784</name>
</gene>
<evidence type="ECO:0000259" key="3">
    <source>
        <dbReference type="Pfam" id="PF01048"/>
    </source>
</evidence>
<organism evidence="4 5">
    <name type="scientific">Marinococcus luteus</name>
    <dbReference type="NCBI Taxonomy" id="1122204"/>
    <lineage>
        <taxon>Bacteria</taxon>
        <taxon>Bacillati</taxon>
        <taxon>Bacillota</taxon>
        <taxon>Bacilli</taxon>
        <taxon>Bacillales</taxon>
        <taxon>Bacillaceae</taxon>
        <taxon>Marinococcus</taxon>
    </lineage>
</organism>
<comment type="function">
    <text evidence="1">Catalyzes the hydrolysis of futalosine (FL) to dehypoxanthine futalosine (DHFL) and hypoxanthine, a step in the biosynthesis of menaquinone (MK, vitamin K2).</text>
</comment>
<proteinExistence type="inferred from homology"/>
<dbReference type="InterPro" id="IPR019963">
    <property type="entry name" value="FL_hydrolase_MqnB"/>
</dbReference>
<dbReference type="UniPathway" id="UPA00079"/>